<keyword evidence="1" id="KW-1188">Viral release from host cell</keyword>
<evidence type="ECO:0000313" key="7">
    <source>
        <dbReference type="Proteomes" id="UP000321720"/>
    </source>
</evidence>
<organism evidence="6 7">
    <name type="scientific">Cellulomonas composti</name>
    <dbReference type="NCBI Taxonomy" id="266130"/>
    <lineage>
        <taxon>Bacteria</taxon>
        <taxon>Bacillati</taxon>
        <taxon>Actinomycetota</taxon>
        <taxon>Actinomycetes</taxon>
        <taxon>Micrococcales</taxon>
        <taxon>Cellulomonadaceae</taxon>
        <taxon>Cellulomonas</taxon>
    </lineage>
</organism>
<reference evidence="6 7" key="1">
    <citation type="submission" date="2019-07" db="EMBL/GenBank/DDBJ databases">
        <title>Whole genome shotgun sequence of Cellulomonas composti NBRC 100758.</title>
        <authorList>
            <person name="Hosoyama A."/>
            <person name="Uohara A."/>
            <person name="Ohji S."/>
            <person name="Ichikawa N."/>
        </authorList>
    </citation>
    <scope>NUCLEOTIDE SEQUENCE [LARGE SCALE GENOMIC DNA]</scope>
    <source>
        <strain evidence="6 7">NBRC 100758</strain>
    </source>
</reference>
<evidence type="ECO:0000256" key="4">
    <source>
        <dbReference type="SAM" id="MobiDB-lite"/>
    </source>
</evidence>
<accession>A0A511JBJ9</accession>
<dbReference type="GO" id="GO:0008233">
    <property type="term" value="F:peptidase activity"/>
    <property type="evidence" value="ECO:0007669"/>
    <property type="project" value="UniProtKB-KW"/>
</dbReference>
<evidence type="ECO:0000256" key="1">
    <source>
        <dbReference type="ARBA" id="ARBA00022612"/>
    </source>
</evidence>
<evidence type="ECO:0000256" key="3">
    <source>
        <dbReference type="ARBA" id="ARBA00022801"/>
    </source>
</evidence>
<keyword evidence="2" id="KW-0645">Protease</keyword>
<comment type="caution">
    <text evidence="6">The sequence shown here is derived from an EMBL/GenBank/DDBJ whole genome shotgun (WGS) entry which is preliminary data.</text>
</comment>
<proteinExistence type="predicted"/>
<dbReference type="InterPro" id="IPR054613">
    <property type="entry name" value="Peptidase_S78_dom"/>
</dbReference>
<feature type="domain" description="Prohead serine protease" evidence="5">
    <location>
        <begin position="63"/>
        <end position="206"/>
    </location>
</feature>
<protein>
    <recommendedName>
        <fullName evidence="5">Prohead serine protease domain-containing protein</fullName>
    </recommendedName>
</protein>
<gene>
    <name evidence="6" type="ORF">CCO02nite_20200</name>
</gene>
<name>A0A511JBJ9_9CELL</name>
<dbReference type="AlphaFoldDB" id="A0A511JBJ9"/>
<keyword evidence="7" id="KW-1185">Reference proteome</keyword>
<evidence type="ECO:0000259" key="5">
    <source>
        <dbReference type="Pfam" id="PF04586"/>
    </source>
</evidence>
<feature type="region of interest" description="Disordered" evidence="4">
    <location>
        <begin position="14"/>
        <end position="40"/>
    </location>
</feature>
<dbReference type="Pfam" id="PF04586">
    <property type="entry name" value="Peptidase_S78"/>
    <property type="match status" value="1"/>
</dbReference>
<keyword evidence="3" id="KW-0378">Hydrolase</keyword>
<dbReference type="Proteomes" id="UP000321720">
    <property type="component" value="Unassembled WGS sequence"/>
</dbReference>
<dbReference type="EMBL" id="BJWG01000008">
    <property type="protein sequence ID" value="GEL95362.1"/>
    <property type="molecule type" value="Genomic_DNA"/>
</dbReference>
<dbReference type="GO" id="GO:0006508">
    <property type="term" value="P:proteolysis"/>
    <property type="evidence" value="ECO:0007669"/>
    <property type="project" value="UniProtKB-KW"/>
</dbReference>
<evidence type="ECO:0000313" key="6">
    <source>
        <dbReference type="EMBL" id="GEL95362.1"/>
    </source>
</evidence>
<sequence length="228" mass="24943">MDEAMLARRAEAAKARAQGGVTRGDRPRQRRCAPNEGSRAAMSARARIELRAAGEDSGLLHFHGVASAYEQAYEMYDFWGPYTEVVSAGAGAVSLARADLDVPLVLAHDSLRRIARTTNGTLVLSESDDGLEVDAPSLDPGDADVAYIAPKLRAGLVDEMSFMFRIVRGHWSPDYSEYRIDEYDIHRGDVAIVGFGANPFTSGDLRSQAVTLERIRSRVVTSKYLTHV</sequence>
<evidence type="ECO:0000256" key="2">
    <source>
        <dbReference type="ARBA" id="ARBA00022670"/>
    </source>
</evidence>
<dbReference type="RefSeq" id="WP_222593186.1">
    <property type="nucleotide sequence ID" value="NZ_BJWG01000008.1"/>
</dbReference>